<comment type="caution">
    <text evidence="1">The sequence shown here is derived from an EMBL/GenBank/DDBJ whole genome shotgun (WGS) entry which is preliminary data.</text>
</comment>
<accession>A0ACC0WQ75</accession>
<keyword evidence="2" id="KW-1185">Reference proteome</keyword>
<protein>
    <submittedName>
        <fullName evidence="1">Uncharacterized protein</fullName>
    </submittedName>
</protein>
<reference evidence="1 2" key="1">
    <citation type="journal article" date="2022" name="bioRxiv">
        <title>The genome of the oomycete Peronosclerospora sorghi, a cosmopolitan pathogen of maize and sorghum, is inflated with dispersed pseudogenes.</title>
        <authorList>
            <person name="Fletcher K."/>
            <person name="Martin F."/>
            <person name="Isakeit T."/>
            <person name="Cavanaugh K."/>
            <person name="Magill C."/>
            <person name="Michelmore R."/>
        </authorList>
    </citation>
    <scope>NUCLEOTIDE SEQUENCE [LARGE SCALE GENOMIC DNA]</scope>
    <source>
        <strain evidence="1">P6</strain>
    </source>
</reference>
<gene>
    <name evidence="1" type="ORF">PsorP6_002092</name>
</gene>
<dbReference type="EMBL" id="CM047580">
    <property type="protein sequence ID" value="KAI9920835.1"/>
    <property type="molecule type" value="Genomic_DNA"/>
</dbReference>
<sequence length="224" mass="25607">MAICNASTKKEYYEKWATLQPCIPPQITRYLEDTWLDSHKEHLVAAWTKDVLHFVHAVTSRVEGIHAYLKQWLGVSTLHMDEVYEKVVLAGNAQQREISRKISAERMQLPIRLKALFWGNVVRMISSYALYKVHDQYQLALKPSGPIKCSGVLTSTMGLNCEHTLRIILAKSKSLEVNGFSRHWWLHQPRLSSSSKEERSFAEIMASLTMRYDDISTGNASPST</sequence>
<evidence type="ECO:0000313" key="1">
    <source>
        <dbReference type="EMBL" id="KAI9920835.1"/>
    </source>
</evidence>
<evidence type="ECO:0000313" key="2">
    <source>
        <dbReference type="Proteomes" id="UP001163321"/>
    </source>
</evidence>
<dbReference type="Proteomes" id="UP001163321">
    <property type="component" value="Chromosome 1"/>
</dbReference>
<proteinExistence type="predicted"/>
<organism evidence="1 2">
    <name type="scientific">Peronosclerospora sorghi</name>
    <dbReference type="NCBI Taxonomy" id="230839"/>
    <lineage>
        <taxon>Eukaryota</taxon>
        <taxon>Sar</taxon>
        <taxon>Stramenopiles</taxon>
        <taxon>Oomycota</taxon>
        <taxon>Peronosporomycetes</taxon>
        <taxon>Peronosporales</taxon>
        <taxon>Peronosporaceae</taxon>
        <taxon>Peronosclerospora</taxon>
    </lineage>
</organism>
<name>A0ACC0WQ75_9STRA</name>